<proteinExistence type="predicted"/>
<feature type="region of interest" description="Disordered" evidence="1">
    <location>
        <begin position="60"/>
        <end position="113"/>
    </location>
</feature>
<protein>
    <submittedName>
        <fullName evidence="2">Uncharacterized protein</fullName>
    </submittedName>
</protein>
<dbReference type="AlphaFoldDB" id="Q0RQ98"/>
<evidence type="ECO:0000313" key="3">
    <source>
        <dbReference type="Proteomes" id="UP000000657"/>
    </source>
</evidence>
<reference evidence="2 3" key="1">
    <citation type="journal article" date="2007" name="Genome Res.">
        <title>Genome characteristics of facultatively symbiotic Frankia sp. strains reflect host range and host plant biogeography.</title>
        <authorList>
            <person name="Normand P."/>
            <person name="Lapierre P."/>
            <person name="Tisa L.S."/>
            <person name="Gogarten J.P."/>
            <person name="Alloisio N."/>
            <person name="Bagnarol E."/>
            <person name="Bassi C.A."/>
            <person name="Berry A.M."/>
            <person name="Bickhart D.M."/>
            <person name="Choisne N."/>
            <person name="Couloux A."/>
            <person name="Cournoyer B."/>
            <person name="Cruveiller S."/>
            <person name="Daubin V."/>
            <person name="Demange N."/>
            <person name="Francino M.P."/>
            <person name="Goltsman E."/>
            <person name="Huang Y."/>
            <person name="Kopp O.R."/>
            <person name="Labarre L."/>
            <person name="Lapidus A."/>
            <person name="Lavire C."/>
            <person name="Marechal J."/>
            <person name="Martinez M."/>
            <person name="Mastronunzio J.E."/>
            <person name="Mullin B.C."/>
            <person name="Niemann J."/>
            <person name="Pujic P."/>
            <person name="Rawnsley T."/>
            <person name="Rouy Z."/>
            <person name="Schenowitz C."/>
            <person name="Sellstedt A."/>
            <person name="Tavares F."/>
            <person name="Tomkins J.P."/>
            <person name="Vallenet D."/>
            <person name="Valverde C."/>
            <person name="Wall L.G."/>
            <person name="Wang Y."/>
            <person name="Medigue C."/>
            <person name="Benson D.R."/>
        </authorList>
    </citation>
    <scope>NUCLEOTIDE SEQUENCE [LARGE SCALE GENOMIC DNA]</scope>
    <source>
        <strain evidence="3">DSM 45986 / CECT 9034 / ACN14a</strain>
    </source>
</reference>
<organism evidence="2 3">
    <name type="scientific">Frankia alni (strain DSM 45986 / CECT 9034 / ACN14a)</name>
    <dbReference type="NCBI Taxonomy" id="326424"/>
    <lineage>
        <taxon>Bacteria</taxon>
        <taxon>Bacillati</taxon>
        <taxon>Actinomycetota</taxon>
        <taxon>Actinomycetes</taxon>
        <taxon>Frankiales</taxon>
        <taxon>Frankiaceae</taxon>
        <taxon>Frankia</taxon>
    </lineage>
</organism>
<evidence type="ECO:0000313" key="2">
    <source>
        <dbReference type="EMBL" id="CAJ60278.1"/>
    </source>
</evidence>
<dbReference type="EMBL" id="CT573213">
    <property type="protein sequence ID" value="CAJ60278.1"/>
    <property type="molecule type" value="Genomic_DNA"/>
</dbReference>
<dbReference type="Proteomes" id="UP000000657">
    <property type="component" value="Chromosome"/>
</dbReference>
<keyword evidence="3" id="KW-1185">Reference proteome</keyword>
<evidence type="ECO:0000256" key="1">
    <source>
        <dbReference type="SAM" id="MobiDB-lite"/>
    </source>
</evidence>
<sequence>MTPSGARWRRGDLIPDSTSVSTNYFPPYTGRWIVFIVTSESETSTTDYVAWNTLSAAGGRLSPDLDRRVRPVPLPVAGEVPRAGSEIRPDGARGRPYRPQPGRGRRGSVWAGA</sequence>
<name>Q0RQ98_FRAAA</name>
<gene>
    <name evidence="2" type="ordered locus">FRAAL1623</name>
</gene>
<dbReference type="KEGG" id="fal:FRAAL1623"/>
<dbReference type="STRING" id="326424.FRAAL1623"/>
<dbReference type="HOGENOM" id="CLU_2129744_0_0_11"/>
<accession>Q0RQ98</accession>